<evidence type="ECO:0000313" key="3">
    <source>
        <dbReference type="Proteomes" id="UP001190465"/>
    </source>
</evidence>
<organism evidence="2 3">
    <name type="scientific">[Mycobacterium] burgundiense</name>
    <dbReference type="NCBI Taxonomy" id="3064286"/>
    <lineage>
        <taxon>Bacteria</taxon>
        <taxon>Bacillati</taxon>
        <taxon>Actinomycetota</taxon>
        <taxon>Actinomycetes</taxon>
        <taxon>Mycobacteriales</taxon>
        <taxon>Mycobacteriaceae</taxon>
        <taxon>Mycolicibacterium</taxon>
    </lineage>
</organism>
<dbReference type="Gene3D" id="3.40.50.1820">
    <property type="entry name" value="alpha/beta hydrolase"/>
    <property type="match status" value="1"/>
</dbReference>
<dbReference type="Pfam" id="PF12697">
    <property type="entry name" value="Abhydrolase_6"/>
    <property type="match status" value="1"/>
</dbReference>
<feature type="domain" description="AB hydrolase-1" evidence="1">
    <location>
        <begin position="47"/>
        <end position="268"/>
    </location>
</feature>
<sequence length="277" mass="29328">MTFDEAGTAIAPQFITIDGVRIRYAESGPAGVDAILLSPWPETVYAFDQVWATLAGNAHLVAVDPPGFGASEGRADLLNPNALGEFVVHVADAFGMARPHLVGPDIGTSAALFAAAGAPARFASVVVGSGGAAVPIDVAGPLEDWVFATDLQVYRDIGGEAIVEAALATISGYTPPQAIRDDYLTCYAGDRFADTIPYAQSYRHWLPVLADVLPSITTPVRVIAGSADQVVPQVNATYLAERLPFARVDLIDGAGHFVWEEQPHEYAALVAQWWAQN</sequence>
<keyword evidence="3" id="KW-1185">Reference proteome</keyword>
<accession>A0ABN9NFG1</accession>
<dbReference type="InterPro" id="IPR050266">
    <property type="entry name" value="AB_hydrolase_sf"/>
</dbReference>
<dbReference type="PANTHER" id="PTHR43798:SF33">
    <property type="entry name" value="HYDROLASE, PUTATIVE (AFU_ORTHOLOGUE AFUA_2G14860)-RELATED"/>
    <property type="match status" value="1"/>
</dbReference>
<name>A0ABN9NFG1_9MYCO</name>
<gene>
    <name evidence="2" type="ORF">MU0053_002515</name>
</gene>
<dbReference type="RefSeq" id="WP_308482635.1">
    <property type="nucleotide sequence ID" value="NZ_OY726397.1"/>
</dbReference>
<dbReference type="GO" id="GO:0016787">
    <property type="term" value="F:hydrolase activity"/>
    <property type="evidence" value="ECO:0007669"/>
    <property type="project" value="UniProtKB-KW"/>
</dbReference>
<dbReference type="SUPFAM" id="SSF53474">
    <property type="entry name" value="alpha/beta-Hydrolases"/>
    <property type="match status" value="1"/>
</dbReference>
<dbReference type="EMBL" id="OY726397">
    <property type="protein sequence ID" value="CAJ1503756.1"/>
    <property type="molecule type" value="Genomic_DNA"/>
</dbReference>
<protein>
    <submittedName>
        <fullName evidence="2">Alpha/beta hydrolase</fullName>
    </submittedName>
</protein>
<reference evidence="2 3" key="1">
    <citation type="submission" date="2023-08" db="EMBL/GenBank/DDBJ databases">
        <authorList>
            <person name="Folkvardsen B D."/>
            <person name="Norman A."/>
        </authorList>
    </citation>
    <scope>NUCLEOTIDE SEQUENCE [LARGE SCALE GENOMIC DNA]</scope>
    <source>
        <strain evidence="2 3">Mu0053</strain>
    </source>
</reference>
<evidence type="ECO:0000259" key="1">
    <source>
        <dbReference type="Pfam" id="PF12697"/>
    </source>
</evidence>
<dbReference type="Proteomes" id="UP001190465">
    <property type="component" value="Chromosome"/>
</dbReference>
<dbReference type="InterPro" id="IPR000073">
    <property type="entry name" value="AB_hydrolase_1"/>
</dbReference>
<proteinExistence type="predicted"/>
<dbReference type="PANTHER" id="PTHR43798">
    <property type="entry name" value="MONOACYLGLYCEROL LIPASE"/>
    <property type="match status" value="1"/>
</dbReference>
<dbReference type="InterPro" id="IPR029058">
    <property type="entry name" value="AB_hydrolase_fold"/>
</dbReference>
<evidence type="ECO:0000313" key="2">
    <source>
        <dbReference type="EMBL" id="CAJ1503756.1"/>
    </source>
</evidence>
<keyword evidence="2" id="KW-0378">Hydrolase</keyword>